<dbReference type="InterPro" id="IPR001851">
    <property type="entry name" value="ABC_transp_permease"/>
</dbReference>
<dbReference type="OrthoDB" id="9807115at2"/>
<evidence type="ECO:0000256" key="3">
    <source>
        <dbReference type="ARBA" id="ARBA00022475"/>
    </source>
</evidence>
<keyword evidence="4 9" id="KW-0812">Transmembrane</keyword>
<evidence type="ECO:0000256" key="2">
    <source>
        <dbReference type="ARBA" id="ARBA00022448"/>
    </source>
</evidence>
<dbReference type="STRING" id="1774969.AUC69_07220"/>
<dbReference type="GO" id="GO:0005886">
    <property type="term" value="C:plasma membrane"/>
    <property type="evidence" value="ECO:0007669"/>
    <property type="project" value="UniProtKB-SubCell"/>
</dbReference>
<keyword evidence="11" id="KW-1185">Reference proteome</keyword>
<protein>
    <submittedName>
        <fullName evidence="10">Branched-chain amino acid ABC transporter permease</fullName>
    </submittedName>
</protein>
<feature type="transmembrane region" description="Helical" evidence="9">
    <location>
        <begin position="265"/>
        <end position="286"/>
    </location>
</feature>
<sequence length="290" mass="30607">MTVELFFQTVVNATYAASYMALIAVGFVLIFGVMGVVNFAHGELYMAGAYTVVALYAGVGLPFFVAVAAGLVFVGLLGLLMELALFRPLRDNPLGGLIASIGFLLILQTIAVLGFGVRMKNVPPSTQEKLVLMDGAVLTYQRLYVILAAVILLTALWFFLRKSKFGWALRACAQDREAAVLQGMSINQTARLAMFIGAALAGVAGALTAPLVSPTPFMGHSVIVTAFIIIIVGGLGSLEGAVLVAILYAFVHTFVTTLYDGTLANIVGLLLMLGVLIVKPTGLFGAKERA</sequence>
<gene>
    <name evidence="10" type="ORF">AUC69_07220</name>
</gene>
<proteinExistence type="inferred from homology"/>
<comment type="caution">
    <text evidence="10">The sequence shown here is derived from an EMBL/GenBank/DDBJ whole genome shotgun (WGS) entry which is preliminary data.</text>
</comment>
<evidence type="ECO:0000256" key="8">
    <source>
        <dbReference type="ARBA" id="ARBA00037998"/>
    </source>
</evidence>
<keyword evidence="6 9" id="KW-1133">Transmembrane helix</keyword>
<dbReference type="Proteomes" id="UP000094472">
    <property type="component" value="Unassembled WGS sequence"/>
</dbReference>
<keyword evidence="5" id="KW-0029">Amino-acid transport</keyword>
<evidence type="ECO:0000256" key="9">
    <source>
        <dbReference type="SAM" id="Phobius"/>
    </source>
</evidence>
<feature type="transmembrane region" description="Helical" evidence="9">
    <location>
        <begin position="16"/>
        <end position="37"/>
    </location>
</feature>
<reference evidence="10 11" key="1">
    <citation type="journal article" date="2016" name="Environ. Microbiol.">
        <title>New Methyloceanibacter diversity from North Sea sediments includes methanotroph containing solely the soluble methane monooxygenase.</title>
        <authorList>
            <person name="Vekeman B."/>
            <person name="Kerckhof F.M."/>
            <person name="Cremers G."/>
            <person name="de Vos P."/>
            <person name="Vandamme P."/>
            <person name="Boon N."/>
            <person name="Op den Camp H.J."/>
            <person name="Heylen K."/>
        </authorList>
    </citation>
    <scope>NUCLEOTIDE SEQUENCE [LARGE SCALE GENOMIC DNA]</scope>
    <source>
        <strain evidence="10 11">R-67175</strain>
    </source>
</reference>
<keyword evidence="3" id="KW-1003">Cell membrane</keyword>
<comment type="subcellular location">
    <subcellularLocation>
        <location evidence="1">Cell membrane</location>
        <topology evidence="1">Multi-pass membrane protein</topology>
    </subcellularLocation>
</comment>
<keyword evidence="7 9" id="KW-0472">Membrane</keyword>
<feature type="transmembrane region" description="Helical" evidence="9">
    <location>
        <begin position="139"/>
        <end position="160"/>
    </location>
</feature>
<organism evidence="10 11">
    <name type="scientific">Methyloceanibacter superfactus</name>
    <dbReference type="NCBI Taxonomy" id="1774969"/>
    <lineage>
        <taxon>Bacteria</taxon>
        <taxon>Pseudomonadati</taxon>
        <taxon>Pseudomonadota</taxon>
        <taxon>Alphaproteobacteria</taxon>
        <taxon>Hyphomicrobiales</taxon>
        <taxon>Hyphomicrobiaceae</taxon>
        <taxon>Methyloceanibacter</taxon>
    </lineage>
</organism>
<dbReference type="GO" id="GO:0006865">
    <property type="term" value="P:amino acid transport"/>
    <property type="evidence" value="ECO:0007669"/>
    <property type="project" value="UniProtKB-KW"/>
</dbReference>
<dbReference type="InterPro" id="IPR052157">
    <property type="entry name" value="BCAA_transport_permease"/>
</dbReference>
<evidence type="ECO:0000256" key="1">
    <source>
        <dbReference type="ARBA" id="ARBA00004651"/>
    </source>
</evidence>
<comment type="similarity">
    <text evidence="8">Belongs to the binding-protein-dependent transport system permease family. LivHM subfamily.</text>
</comment>
<feature type="transmembrane region" description="Helical" evidence="9">
    <location>
        <begin position="67"/>
        <end position="85"/>
    </location>
</feature>
<accession>A0A1E3W694</accession>
<dbReference type="PANTHER" id="PTHR11795:SF452">
    <property type="entry name" value="ABC TRANSPORTER PERMEASE PROTEIN"/>
    <property type="match status" value="1"/>
</dbReference>
<dbReference type="GO" id="GO:0022857">
    <property type="term" value="F:transmembrane transporter activity"/>
    <property type="evidence" value="ECO:0007669"/>
    <property type="project" value="InterPro"/>
</dbReference>
<evidence type="ECO:0000256" key="4">
    <source>
        <dbReference type="ARBA" id="ARBA00022692"/>
    </source>
</evidence>
<evidence type="ECO:0000313" key="11">
    <source>
        <dbReference type="Proteomes" id="UP000094472"/>
    </source>
</evidence>
<dbReference type="CDD" id="cd06582">
    <property type="entry name" value="TM_PBP1_LivH_like"/>
    <property type="match status" value="1"/>
</dbReference>
<evidence type="ECO:0000313" key="10">
    <source>
        <dbReference type="EMBL" id="ODS01286.1"/>
    </source>
</evidence>
<feature type="transmembrane region" description="Helical" evidence="9">
    <location>
        <begin position="192"/>
        <end position="211"/>
    </location>
</feature>
<keyword evidence="2" id="KW-0813">Transport</keyword>
<dbReference type="AlphaFoldDB" id="A0A1E3W694"/>
<dbReference type="EMBL" id="LPWF01000009">
    <property type="protein sequence ID" value="ODS01286.1"/>
    <property type="molecule type" value="Genomic_DNA"/>
</dbReference>
<dbReference type="PANTHER" id="PTHR11795">
    <property type="entry name" value="BRANCHED-CHAIN AMINO ACID TRANSPORT SYSTEM PERMEASE PROTEIN LIVH"/>
    <property type="match status" value="1"/>
</dbReference>
<evidence type="ECO:0000256" key="6">
    <source>
        <dbReference type="ARBA" id="ARBA00022989"/>
    </source>
</evidence>
<dbReference type="Pfam" id="PF02653">
    <property type="entry name" value="BPD_transp_2"/>
    <property type="match status" value="1"/>
</dbReference>
<feature type="transmembrane region" description="Helical" evidence="9">
    <location>
        <begin position="97"/>
        <end position="119"/>
    </location>
</feature>
<evidence type="ECO:0000256" key="5">
    <source>
        <dbReference type="ARBA" id="ARBA00022970"/>
    </source>
</evidence>
<evidence type="ECO:0000256" key="7">
    <source>
        <dbReference type="ARBA" id="ARBA00023136"/>
    </source>
</evidence>
<name>A0A1E3W694_9HYPH</name>
<dbReference type="RefSeq" id="WP_069440892.1">
    <property type="nucleotide sequence ID" value="NZ_LPWF01000009.1"/>
</dbReference>